<evidence type="ECO:0000313" key="2">
    <source>
        <dbReference type="Proteomes" id="UP001166286"/>
    </source>
</evidence>
<comment type="caution">
    <text evidence="1">The sequence shown here is derived from an EMBL/GenBank/DDBJ whole genome shotgun (WGS) entry which is preliminary data.</text>
</comment>
<dbReference type="AlphaFoldDB" id="A0AA39R7T1"/>
<reference evidence="1" key="1">
    <citation type="submission" date="2023-03" db="EMBL/GenBank/DDBJ databases">
        <title>Complete genome of Cladonia borealis.</title>
        <authorList>
            <person name="Park H."/>
        </authorList>
    </citation>
    <scope>NUCLEOTIDE SEQUENCE</scope>
    <source>
        <strain evidence="1">ANT050790</strain>
    </source>
</reference>
<dbReference type="EMBL" id="JAFEKC020000002">
    <property type="protein sequence ID" value="KAK0516423.1"/>
    <property type="molecule type" value="Genomic_DNA"/>
</dbReference>
<keyword evidence="2" id="KW-1185">Reference proteome</keyword>
<sequence>MRSQLLTQFIPLLSSNSLVERQTNYTSPCPVLMGEDITIQALETYITADTKAPSYVVFLLPDIKAANGNNFICNRTLYSLPLEPVTTLEMTTPVWCTELPATLGAPLSGLAVQFVFFGSTLSIQETIECDDTTKGNLMTPWHCAIAAGLDGPFKTVYAADVRDTHEVVLQNGHLHHLREKSDLWDFGDVKVEFEHLYPCGLIIRPAIGADPASPP</sequence>
<protein>
    <submittedName>
        <fullName evidence="1">Uncharacterized protein</fullName>
    </submittedName>
</protein>
<name>A0AA39R7T1_9LECA</name>
<evidence type="ECO:0000313" key="1">
    <source>
        <dbReference type="EMBL" id="KAK0516423.1"/>
    </source>
</evidence>
<proteinExistence type="predicted"/>
<gene>
    <name evidence="1" type="ORF">JMJ35_001026</name>
</gene>
<organism evidence="1 2">
    <name type="scientific">Cladonia borealis</name>
    <dbReference type="NCBI Taxonomy" id="184061"/>
    <lineage>
        <taxon>Eukaryota</taxon>
        <taxon>Fungi</taxon>
        <taxon>Dikarya</taxon>
        <taxon>Ascomycota</taxon>
        <taxon>Pezizomycotina</taxon>
        <taxon>Lecanoromycetes</taxon>
        <taxon>OSLEUM clade</taxon>
        <taxon>Lecanoromycetidae</taxon>
        <taxon>Lecanorales</taxon>
        <taxon>Lecanorineae</taxon>
        <taxon>Cladoniaceae</taxon>
        <taxon>Cladonia</taxon>
    </lineage>
</organism>
<dbReference type="Proteomes" id="UP001166286">
    <property type="component" value="Unassembled WGS sequence"/>
</dbReference>
<accession>A0AA39R7T1</accession>